<accession>A0ABX8FBD7</accession>
<dbReference type="Pfam" id="PF03829">
    <property type="entry name" value="PTSIIA_gutA"/>
    <property type="match status" value="1"/>
</dbReference>
<feature type="modified residue" description="Phosphohistidine; by HPr" evidence="1">
    <location>
        <position position="40"/>
    </location>
</feature>
<proteinExistence type="predicted"/>
<organism evidence="2 3">
    <name type="scientific">Cytobacillus gottheilii</name>
    <dbReference type="NCBI Taxonomy" id="859144"/>
    <lineage>
        <taxon>Bacteria</taxon>
        <taxon>Bacillati</taxon>
        <taxon>Bacillota</taxon>
        <taxon>Bacilli</taxon>
        <taxon>Bacillales</taxon>
        <taxon>Bacillaceae</taxon>
        <taxon>Cytobacillus</taxon>
    </lineage>
</organism>
<dbReference type="EMBL" id="CP071709">
    <property type="protein sequence ID" value="QVY60776.1"/>
    <property type="molecule type" value="Genomic_DNA"/>
</dbReference>
<evidence type="ECO:0000256" key="1">
    <source>
        <dbReference type="PROSITE-ProRule" id="PRU00420"/>
    </source>
</evidence>
<dbReference type="PROSITE" id="PS51097">
    <property type="entry name" value="PTS_EIIA_TYPE_5"/>
    <property type="match status" value="1"/>
</dbReference>
<dbReference type="SUPFAM" id="SSF141530">
    <property type="entry name" value="PTSIIA/GutA-like"/>
    <property type="match status" value="1"/>
</dbReference>
<dbReference type="Proteomes" id="UP000679247">
    <property type="component" value="Chromosome"/>
</dbReference>
<dbReference type="RefSeq" id="WP_066442916.1">
    <property type="nucleotide sequence ID" value="NZ_CANKUS010000023.1"/>
</dbReference>
<name>A0ABX8FBD7_9BACI</name>
<sequence>MLRTVVKQIGEIVPDFKEENLLILFGPEAPPELKDISVIHEVDENPNGAIVEGGVLEVGTQVYQISKVGSLANKNFEELGHLSIYFNDDESMELLPGAILVSPGVYPEIQEEDSIIFKK</sequence>
<reference evidence="2 3" key="1">
    <citation type="submission" date="2021-03" db="EMBL/GenBank/DDBJ databases">
        <title>The first data on the complete genome of the tetrodotoxin-producing bacterium.</title>
        <authorList>
            <person name="Melnikova D.I."/>
            <person name="Nijland R."/>
            <person name="Magarlamov T.Y."/>
        </authorList>
    </citation>
    <scope>NUCLEOTIDE SEQUENCE [LARGE SCALE GENOMIC DNA]</scope>
    <source>
        <strain evidence="2 3">1839</strain>
    </source>
</reference>
<dbReference type="Gene3D" id="2.40.33.40">
    <property type="entry name" value="Phosphotransferase system, glucitol/sorbitol-specific IIA component"/>
    <property type="match status" value="1"/>
</dbReference>
<keyword evidence="3" id="KW-1185">Reference proteome</keyword>
<gene>
    <name evidence="2" type="ORF">J1899_17470</name>
</gene>
<dbReference type="InterPro" id="IPR036665">
    <property type="entry name" value="PTS_IIA_glucitol/sorbitol_sf"/>
</dbReference>
<dbReference type="PANTHER" id="PTHR40398:SF1">
    <property type="entry name" value="PTS SYSTEM GLUCITOL_SORBITOL-SPECIFIC EIIA COMPONENT"/>
    <property type="match status" value="1"/>
</dbReference>
<evidence type="ECO:0000313" key="2">
    <source>
        <dbReference type="EMBL" id="QVY60776.1"/>
    </source>
</evidence>
<protein>
    <submittedName>
        <fullName evidence="2">PTS glucitol/sorbitol transporter subunit IIA</fullName>
    </submittedName>
</protein>
<evidence type="ECO:0000313" key="3">
    <source>
        <dbReference type="Proteomes" id="UP000679247"/>
    </source>
</evidence>
<dbReference type="PANTHER" id="PTHR40398">
    <property type="entry name" value="PTS SYSTEM GLUCITOL/SORBITOL-SPECIFIC EIIA COMPONENT"/>
    <property type="match status" value="1"/>
</dbReference>
<dbReference type="InterPro" id="IPR004716">
    <property type="entry name" value="PTS_IIA_glucitol/sorbitol-sp"/>
</dbReference>